<dbReference type="SUPFAM" id="SSF54665">
    <property type="entry name" value="CO dehydrogenase molybdoprotein N-domain-like"/>
    <property type="match status" value="1"/>
</dbReference>
<dbReference type="AlphaFoldDB" id="E0XX21"/>
<dbReference type="InterPro" id="IPR046867">
    <property type="entry name" value="AldOxase/xan_DH_MoCoBD2"/>
</dbReference>
<dbReference type="InterPro" id="IPR037165">
    <property type="entry name" value="AldOxase/xan_DH_Mopterin-bd_sf"/>
</dbReference>
<dbReference type="Pfam" id="PF02738">
    <property type="entry name" value="MoCoBD_1"/>
    <property type="match status" value="1"/>
</dbReference>
<dbReference type="EMBL" id="GU474905">
    <property type="protein sequence ID" value="ADI18962.1"/>
    <property type="molecule type" value="Genomic_DNA"/>
</dbReference>
<evidence type="ECO:0000259" key="3">
    <source>
        <dbReference type="SMART" id="SM01008"/>
    </source>
</evidence>
<evidence type="ECO:0000313" key="4">
    <source>
        <dbReference type="EMBL" id="ADI18962.1"/>
    </source>
</evidence>
<dbReference type="PANTHER" id="PTHR11908">
    <property type="entry name" value="XANTHINE DEHYDROGENASE"/>
    <property type="match status" value="1"/>
</dbReference>
<evidence type="ECO:0000256" key="1">
    <source>
        <dbReference type="ARBA" id="ARBA00022505"/>
    </source>
</evidence>
<dbReference type="Gene3D" id="3.90.1170.50">
    <property type="entry name" value="Aldehyde oxidase/xanthine dehydrogenase, a/b hammerhead"/>
    <property type="match status" value="1"/>
</dbReference>
<evidence type="ECO:0000256" key="2">
    <source>
        <dbReference type="ARBA" id="ARBA00023002"/>
    </source>
</evidence>
<dbReference type="Gene3D" id="3.30.365.10">
    <property type="entry name" value="Aldehyde oxidase/xanthine dehydrogenase, molybdopterin binding domain"/>
    <property type="match status" value="4"/>
</dbReference>
<keyword evidence="2" id="KW-0560">Oxidoreductase</keyword>
<organism evidence="4">
    <name type="scientific">uncultured Rhodobacterales bacterium HF0010_10C01</name>
    <dbReference type="NCBI Taxonomy" id="710783"/>
    <lineage>
        <taxon>Bacteria</taxon>
        <taxon>Pseudomonadati</taxon>
        <taxon>Pseudomonadota</taxon>
        <taxon>Alphaproteobacteria</taxon>
        <taxon>Rhodobacterales</taxon>
        <taxon>environmental samples</taxon>
    </lineage>
</organism>
<reference evidence="4" key="1">
    <citation type="journal article" date="2011" name="Environ. Microbiol.">
        <title>Time-series analyses of Monterey Bay coastal microbial picoplankton using a 'genome proxy' microarray.</title>
        <authorList>
            <person name="Rich V.I."/>
            <person name="Pham V.D."/>
            <person name="Eppley J."/>
            <person name="Shi Y."/>
            <person name="DeLong E.F."/>
        </authorList>
    </citation>
    <scope>NUCLEOTIDE SEQUENCE</scope>
</reference>
<dbReference type="InterPro" id="IPR036856">
    <property type="entry name" value="Ald_Oxase/Xan_DH_a/b_sf"/>
</dbReference>
<proteinExistence type="predicted"/>
<dbReference type="SMART" id="SM01008">
    <property type="entry name" value="Ald_Xan_dh_C"/>
    <property type="match status" value="1"/>
</dbReference>
<dbReference type="Pfam" id="PF01315">
    <property type="entry name" value="Ald_Xan_dh_C"/>
    <property type="match status" value="1"/>
</dbReference>
<accession>E0XX21</accession>
<feature type="domain" description="Aldehyde oxidase/xanthine dehydrogenase a/b hammerhead" evidence="3">
    <location>
        <begin position="24"/>
        <end position="144"/>
    </location>
</feature>
<protein>
    <submittedName>
        <fullName evidence="4">Aerobic-type carbon monoxide dehydrogenase, large subunit coxl/cutl homologs</fullName>
    </submittedName>
</protein>
<keyword evidence="1" id="KW-0500">Molybdenum</keyword>
<dbReference type="Pfam" id="PF20256">
    <property type="entry name" value="MoCoBD_2"/>
    <property type="match status" value="1"/>
</dbReference>
<dbReference type="InterPro" id="IPR008274">
    <property type="entry name" value="AldOxase/xan_DH_MoCoBD1"/>
</dbReference>
<dbReference type="GO" id="GO:0005506">
    <property type="term" value="F:iron ion binding"/>
    <property type="evidence" value="ECO:0007669"/>
    <property type="project" value="InterPro"/>
</dbReference>
<dbReference type="InterPro" id="IPR016208">
    <property type="entry name" value="Ald_Oxase/xanthine_DH-like"/>
</dbReference>
<dbReference type="SUPFAM" id="SSF56003">
    <property type="entry name" value="Molybdenum cofactor-binding domain"/>
    <property type="match status" value="1"/>
</dbReference>
<name>E0XX21_9RHOB</name>
<dbReference type="InterPro" id="IPR000674">
    <property type="entry name" value="Ald_Oxase/Xan_DH_a/b"/>
</dbReference>
<dbReference type="PANTHER" id="PTHR11908:SF132">
    <property type="entry name" value="ALDEHYDE OXIDASE 1-RELATED"/>
    <property type="match status" value="1"/>
</dbReference>
<dbReference type="GO" id="GO:0016491">
    <property type="term" value="F:oxidoreductase activity"/>
    <property type="evidence" value="ECO:0007669"/>
    <property type="project" value="UniProtKB-KW"/>
</dbReference>
<sequence>MNEVTKIDGIGSSVRRTEDKKFLTGKGRYTDDINRPGQVQAYFLRSDVAHAEIKSIDTKAAQSAPGVVGVFTGTDIAADKVGGPICGWVVPCRDGSSTKEPPHPLLAQGKVRFVGDAVAVVVAETMEQAKSAAELIDVDYNELKPVVDFVNADKGAQIHEEVPNNCYFDWELGDESATNKAIESAAKVVSLSVRNNRLVPNAMEPRSALAEYDSLDESYTLHTTSQNPHLTRLVLAAFMFAIPESKLRVIAPDVGGGFGSKIYVYIEEAVCVWASKKIGRPVKWTADRTQAFLTDCHGRDHVNDVQLALDENNKIIGLRVDTVCNLGAYLSAFSVVVPTILHGTLLSGQYDIPAIYTNVKGMATNTVNVDAYRGAGRPEATYLLERTMETAAKEVGMDPAEFRRINFIPKDAFPYQTQVALQYDIGDYEPHLDKAMEMIDYSNFEKRRAEAAKRGMYRGIGMSSYIEACGLAPSAVVGALGGRVGQWESASVRVNPTGTISVFTGSHSHGQGHATTFAQIVADKLGIPMENVEVIHGDTDKTPFGMGSYGSRSLASGGSAISKAVDKIINKSKKIAAHLLEASEDDIDFKDGKFVVGGTDKEKAFGEIALAAYVPHNYPLETLEPGLEENAFYDPTNFVFPSGTHIAEVEIDPATGVVEVVDWAACDDFGNLVNPMIVEGQVHGGIAQGIGQALLEDAHYDENGQLLTASYMDYCMPRADDLPSFKVGYTNTPCTHNDLGVKGCGEAGAIASPPALINAVIDALSPLGVTDMSMPATPQKVWKAIQESQSVAAE</sequence>